<evidence type="ECO:0000256" key="9">
    <source>
        <dbReference type="ARBA" id="ARBA00023136"/>
    </source>
</evidence>
<organism evidence="13">
    <name type="scientific">Polaromonas hydrogenivorans</name>
    <dbReference type="NCBI Taxonomy" id="335476"/>
    <lineage>
        <taxon>Bacteria</taxon>
        <taxon>Pseudomonadati</taxon>
        <taxon>Pseudomonadota</taxon>
        <taxon>Betaproteobacteria</taxon>
        <taxon>Burkholderiales</taxon>
        <taxon>Comamonadaceae</taxon>
        <taxon>Polaromonas</taxon>
    </lineage>
</organism>
<accession>A0AAU7LVY8</accession>
<dbReference type="InterPro" id="IPR023614">
    <property type="entry name" value="Porin_dom_sf"/>
</dbReference>
<feature type="chain" id="PRO_5043481831" evidence="11">
    <location>
        <begin position="20"/>
        <end position="335"/>
    </location>
</feature>
<evidence type="ECO:0000256" key="8">
    <source>
        <dbReference type="ARBA" id="ARBA00023114"/>
    </source>
</evidence>
<dbReference type="Gene3D" id="2.40.160.10">
    <property type="entry name" value="Porin"/>
    <property type="match status" value="1"/>
</dbReference>
<dbReference type="InterPro" id="IPR033900">
    <property type="entry name" value="Gram_neg_porin_domain"/>
</dbReference>
<comment type="subunit">
    <text evidence="2">Homotrimer.</text>
</comment>
<dbReference type="SUPFAM" id="SSF56935">
    <property type="entry name" value="Porins"/>
    <property type="match status" value="1"/>
</dbReference>
<keyword evidence="7" id="KW-0406">Ion transport</keyword>
<dbReference type="GO" id="GO:0015288">
    <property type="term" value="F:porin activity"/>
    <property type="evidence" value="ECO:0007669"/>
    <property type="project" value="UniProtKB-KW"/>
</dbReference>
<dbReference type="GO" id="GO:0009279">
    <property type="term" value="C:cell outer membrane"/>
    <property type="evidence" value="ECO:0007669"/>
    <property type="project" value="UniProtKB-SubCell"/>
</dbReference>
<evidence type="ECO:0000256" key="11">
    <source>
        <dbReference type="SAM" id="SignalP"/>
    </source>
</evidence>
<keyword evidence="10" id="KW-0998">Cell outer membrane</keyword>
<evidence type="ECO:0000259" key="12">
    <source>
        <dbReference type="Pfam" id="PF13609"/>
    </source>
</evidence>
<evidence type="ECO:0000256" key="1">
    <source>
        <dbReference type="ARBA" id="ARBA00004571"/>
    </source>
</evidence>
<proteinExistence type="predicted"/>
<dbReference type="EMBL" id="CP157675">
    <property type="protein sequence ID" value="XBP71690.1"/>
    <property type="molecule type" value="Genomic_DNA"/>
</dbReference>
<dbReference type="GO" id="GO:0046930">
    <property type="term" value="C:pore complex"/>
    <property type="evidence" value="ECO:0007669"/>
    <property type="project" value="UniProtKB-KW"/>
</dbReference>
<keyword evidence="9" id="KW-0472">Membrane</keyword>
<keyword evidence="6 11" id="KW-0732">Signal</keyword>
<dbReference type="PANTHER" id="PTHR34501:SF9">
    <property type="entry name" value="MAJOR OUTER MEMBRANE PROTEIN P.IA"/>
    <property type="match status" value="1"/>
</dbReference>
<dbReference type="InterPro" id="IPR050298">
    <property type="entry name" value="Gram-neg_bact_OMP"/>
</dbReference>
<evidence type="ECO:0000256" key="6">
    <source>
        <dbReference type="ARBA" id="ARBA00022729"/>
    </source>
</evidence>
<gene>
    <name evidence="13" type="ORF">ABLV49_07805</name>
</gene>
<dbReference type="GO" id="GO:0006811">
    <property type="term" value="P:monoatomic ion transport"/>
    <property type="evidence" value="ECO:0007669"/>
    <property type="project" value="UniProtKB-KW"/>
</dbReference>
<evidence type="ECO:0000256" key="7">
    <source>
        <dbReference type="ARBA" id="ARBA00023065"/>
    </source>
</evidence>
<keyword evidence="8" id="KW-0626">Porin</keyword>
<dbReference type="CDD" id="cd00342">
    <property type="entry name" value="gram_neg_porins"/>
    <property type="match status" value="1"/>
</dbReference>
<dbReference type="Pfam" id="PF13609">
    <property type="entry name" value="Porin_4"/>
    <property type="match status" value="1"/>
</dbReference>
<dbReference type="RefSeq" id="WP_349281049.1">
    <property type="nucleotide sequence ID" value="NZ_CBCSCU010000023.1"/>
</dbReference>
<protein>
    <submittedName>
        <fullName evidence="13">Porin</fullName>
    </submittedName>
</protein>
<comment type="subcellular location">
    <subcellularLocation>
        <location evidence="1">Cell outer membrane</location>
        <topology evidence="1">Multi-pass membrane protein</topology>
    </subcellularLocation>
</comment>
<feature type="domain" description="Porin" evidence="12">
    <location>
        <begin position="7"/>
        <end position="314"/>
    </location>
</feature>
<evidence type="ECO:0000256" key="4">
    <source>
        <dbReference type="ARBA" id="ARBA00022452"/>
    </source>
</evidence>
<reference evidence="13" key="1">
    <citation type="submission" date="2024-05" db="EMBL/GenBank/DDBJ databases">
        <authorList>
            <person name="Bunk B."/>
            <person name="Swiderski J."/>
            <person name="Sproer C."/>
            <person name="Thiel V."/>
        </authorList>
    </citation>
    <scope>NUCLEOTIDE SEQUENCE</scope>
    <source>
        <strain evidence="13">DSM 17735</strain>
    </source>
</reference>
<keyword evidence="4" id="KW-1134">Transmembrane beta strand</keyword>
<evidence type="ECO:0000256" key="3">
    <source>
        <dbReference type="ARBA" id="ARBA00022448"/>
    </source>
</evidence>
<keyword evidence="3" id="KW-0813">Transport</keyword>
<evidence type="ECO:0000313" key="13">
    <source>
        <dbReference type="EMBL" id="XBP71690.1"/>
    </source>
</evidence>
<sequence>MKKSLIALAVVAASGAAMAQSSVTLYGIADASFGVVKNGTVTQTKIDSGLLNTSRFGFKGTEDLGGGLKASFLLEQGFNVDNGASLEDSQDGQTKLNQMFSRNAYVGLSGGFGEVRLGKVWSAFDEMKGASNAAWDSGLSPNSGVFYGGAIGGYTYNPRNSAIYFTPNVSGFSGAASYSMGENKTATVNAGRVAALNVKYTGGPLYVGLGHQTERVNGSVPTKKFTMLNATYDFGMATLQASVGRQSQNDLKTRDWTLGATVPVSGLLSVSGGFAGSTDNVAAGDIKRKGISLAAQYALSKRTFLYTGYHATRTTYPVLPRLNTSLYAMGVSHLF</sequence>
<evidence type="ECO:0000256" key="2">
    <source>
        <dbReference type="ARBA" id="ARBA00011233"/>
    </source>
</evidence>
<evidence type="ECO:0000256" key="5">
    <source>
        <dbReference type="ARBA" id="ARBA00022692"/>
    </source>
</evidence>
<keyword evidence="5" id="KW-0812">Transmembrane</keyword>
<feature type="signal peptide" evidence="11">
    <location>
        <begin position="1"/>
        <end position="19"/>
    </location>
</feature>
<dbReference type="PANTHER" id="PTHR34501">
    <property type="entry name" value="PROTEIN YDDL-RELATED"/>
    <property type="match status" value="1"/>
</dbReference>
<evidence type="ECO:0000256" key="10">
    <source>
        <dbReference type="ARBA" id="ARBA00023237"/>
    </source>
</evidence>
<name>A0AAU7LVY8_9BURK</name>
<dbReference type="AlphaFoldDB" id="A0AAU7LVY8"/>